<protein>
    <submittedName>
        <fullName evidence="1">Uncharacterized protein</fullName>
    </submittedName>
</protein>
<comment type="caution">
    <text evidence="1">The sequence shown here is derived from an EMBL/GenBank/DDBJ whole genome shotgun (WGS) entry which is preliminary data.</text>
</comment>
<evidence type="ECO:0000313" key="1">
    <source>
        <dbReference type="EMBL" id="KAJ8626572.1"/>
    </source>
</evidence>
<keyword evidence="2" id="KW-1185">Reference proteome</keyword>
<organism evidence="1 2">
    <name type="scientific">Persea americana</name>
    <name type="common">Avocado</name>
    <dbReference type="NCBI Taxonomy" id="3435"/>
    <lineage>
        <taxon>Eukaryota</taxon>
        <taxon>Viridiplantae</taxon>
        <taxon>Streptophyta</taxon>
        <taxon>Embryophyta</taxon>
        <taxon>Tracheophyta</taxon>
        <taxon>Spermatophyta</taxon>
        <taxon>Magnoliopsida</taxon>
        <taxon>Magnoliidae</taxon>
        <taxon>Laurales</taxon>
        <taxon>Lauraceae</taxon>
        <taxon>Persea</taxon>
    </lineage>
</organism>
<accession>A0ACC2KZQ0</accession>
<evidence type="ECO:0000313" key="2">
    <source>
        <dbReference type="Proteomes" id="UP001234297"/>
    </source>
</evidence>
<name>A0ACC2KZQ0_PERAE</name>
<proteinExistence type="predicted"/>
<dbReference type="EMBL" id="CM056814">
    <property type="protein sequence ID" value="KAJ8626572.1"/>
    <property type="molecule type" value="Genomic_DNA"/>
</dbReference>
<reference evidence="1 2" key="1">
    <citation type="journal article" date="2022" name="Hortic Res">
        <title>A haplotype resolved chromosomal level avocado genome allows analysis of novel avocado genes.</title>
        <authorList>
            <person name="Nath O."/>
            <person name="Fletcher S.J."/>
            <person name="Hayward A."/>
            <person name="Shaw L.M."/>
            <person name="Masouleh A.K."/>
            <person name="Furtado A."/>
            <person name="Henry R.J."/>
            <person name="Mitter N."/>
        </authorList>
    </citation>
    <scope>NUCLEOTIDE SEQUENCE [LARGE SCALE GENOMIC DNA]</scope>
    <source>
        <strain evidence="2">cv. Hass</strain>
    </source>
</reference>
<gene>
    <name evidence="1" type="ORF">MRB53_019879</name>
</gene>
<sequence length="658" mass="73352">MSYRNSLPTLDNSVLIPRFSSSSYSPLPDDREVSPNRWRSIKPFLFSIVLSLSAAVLLLLMALGLSESEHQQRRVLVVEDASSRPVTRVLPRGVAEGVSAKSVMMFLSPNETYPWTNSMLRWQRTAFHFQPEKNWMNDPSGPLFYKGWYHIFYQYNPNSAVWGNITWGHAISRDLINWLLLPPALFPDQWYDINGVWTGSATLLPNGSVVMLYTGSIHDQRVQVQNLAFPADPSDPLLLNWVKYHQNPILLPPPGIGSKDFRDPSTAWSAPDGTWRIAIGSKFNTTGISLVYKTSDFLSYELLDTILHAVHGTGMWECVELFPVSLTGNNGLDTSVYGPGVKHVLKASIDEQRHDYYAIGMYDVEKGTWTPDDAVEDVGIGIRYDFGKYYASKSFYDPEKKRRVLWAYVGETDSEQADVEKGWACVQAIPRVVSFDAKTGSNLVQWPVNELEKLRTSCEEFKNIKLHAGSVIPLEVAGSTQVDITAEFKMAKETLEETIEADVSYNCSTSGGASGRGMLGPFGLLVLADQGLSEQTAVYFYVGRGADGNLQTFFCQDESRSSKANDTVKRLYGSTVPVLDGENFSLRILVDHSIVESFAQGGRRCITSRVYPTEAIYGAARLFLFNNATRAHVTATTIKIWQMNSASIQSYSDGLESS</sequence>
<dbReference type="Proteomes" id="UP001234297">
    <property type="component" value="Chromosome 6"/>
</dbReference>